<dbReference type="GO" id="GO:0016301">
    <property type="term" value="F:kinase activity"/>
    <property type="evidence" value="ECO:0007669"/>
    <property type="project" value="UniProtKB-KW"/>
</dbReference>
<proteinExistence type="predicted"/>
<accession>A0ABX1JXE8</accession>
<dbReference type="InterPro" id="IPR043129">
    <property type="entry name" value="ATPase_NBD"/>
</dbReference>
<protein>
    <submittedName>
        <fullName evidence="1">Carbohydrate kinase</fullName>
    </submittedName>
</protein>
<evidence type="ECO:0000313" key="2">
    <source>
        <dbReference type="Proteomes" id="UP000777774"/>
    </source>
</evidence>
<keyword evidence="1" id="KW-0808">Transferase</keyword>
<keyword evidence="2" id="KW-1185">Reference proteome</keyword>
<comment type="caution">
    <text evidence="1">The sequence shown here is derived from an EMBL/GenBank/DDBJ whole genome shotgun (WGS) entry which is preliminary data.</text>
</comment>
<sequence>MLTALGVDVGTTNTKVALVDVTVPRLLAVASAPTPSPRDAAAVLAGLVARVRPAGPAPVAVGI</sequence>
<dbReference type="Proteomes" id="UP000777774">
    <property type="component" value="Unassembled WGS sequence"/>
</dbReference>
<dbReference type="EMBL" id="JAAXOY010000042">
    <property type="protein sequence ID" value="NKY38614.1"/>
    <property type="molecule type" value="Genomic_DNA"/>
</dbReference>
<reference evidence="1 2" key="1">
    <citation type="submission" date="2020-04" db="EMBL/GenBank/DDBJ databases">
        <title>MicrobeNet Type strains.</title>
        <authorList>
            <person name="Nicholson A.C."/>
        </authorList>
    </citation>
    <scope>NUCLEOTIDE SEQUENCE [LARGE SCALE GENOMIC DNA]</scope>
    <source>
        <strain evidence="1 2">ATCC BAA-787</strain>
    </source>
</reference>
<gene>
    <name evidence="1" type="ORF">HGA02_03475</name>
</gene>
<keyword evidence="1" id="KW-0418">Kinase</keyword>
<organism evidence="1 2">
    <name type="scientific">Cellulomonas septica</name>
    <dbReference type="NCBI Taxonomy" id="285080"/>
    <lineage>
        <taxon>Bacteria</taxon>
        <taxon>Bacillati</taxon>
        <taxon>Actinomycetota</taxon>
        <taxon>Actinomycetes</taxon>
        <taxon>Micrococcales</taxon>
        <taxon>Cellulomonadaceae</taxon>
        <taxon>Cellulomonas</taxon>
    </lineage>
</organism>
<dbReference type="Gene3D" id="3.30.420.40">
    <property type="match status" value="1"/>
</dbReference>
<feature type="non-terminal residue" evidence="1">
    <location>
        <position position="63"/>
    </location>
</feature>
<name>A0ABX1JXE8_9CELL</name>
<evidence type="ECO:0000313" key="1">
    <source>
        <dbReference type="EMBL" id="NKY38614.1"/>
    </source>
</evidence>
<dbReference type="SUPFAM" id="SSF53067">
    <property type="entry name" value="Actin-like ATPase domain"/>
    <property type="match status" value="1"/>
</dbReference>